<dbReference type="InterPro" id="IPR012340">
    <property type="entry name" value="NA-bd_OB-fold"/>
</dbReference>
<dbReference type="Pfam" id="PF04055">
    <property type="entry name" value="Radical_SAM"/>
    <property type="match status" value="1"/>
</dbReference>
<dbReference type="GO" id="GO:0103039">
    <property type="term" value="F:protein methylthiotransferase activity"/>
    <property type="evidence" value="ECO:0007669"/>
    <property type="project" value="UniProtKB-EC"/>
</dbReference>
<dbReference type="InterPro" id="IPR005840">
    <property type="entry name" value="Ribosomal_uS12_MeSTrfase_RimO"/>
</dbReference>
<keyword evidence="7 8" id="KW-0411">Iron-sulfur</keyword>
<protein>
    <recommendedName>
        <fullName evidence="8">Ribosomal protein uS12 methylthiotransferase RimO</fullName>
        <shortName evidence="8">uS12 MTTase</shortName>
        <shortName evidence="8">uS12 methylthiotransferase</shortName>
        <ecNumber evidence="8">2.8.4.4</ecNumber>
    </recommendedName>
    <alternativeName>
        <fullName evidence="8">Ribosomal protein uS12 (aspartate-C(3))-methylthiotransferase</fullName>
    </alternativeName>
    <alternativeName>
        <fullName evidence="8">Ribosome maturation factor RimO</fullName>
    </alternativeName>
</protein>
<dbReference type="Gene3D" id="3.40.50.12160">
    <property type="entry name" value="Methylthiotransferase, N-terminal domain"/>
    <property type="match status" value="1"/>
</dbReference>
<reference evidence="13" key="1">
    <citation type="journal article" date="2019" name="Int. J. Syst. Evol. Microbiol.">
        <title>The Global Catalogue of Microorganisms (GCM) 10K type strain sequencing project: providing services to taxonomists for standard genome sequencing and annotation.</title>
        <authorList>
            <consortium name="The Broad Institute Genomics Platform"/>
            <consortium name="The Broad Institute Genome Sequencing Center for Infectious Disease"/>
            <person name="Wu L."/>
            <person name="Ma J."/>
        </authorList>
    </citation>
    <scope>NUCLEOTIDE SEQUENCE [LARGE SCALE GENOMIC DNA]</scope>
    <source>
        <strain evidence="13">KCTC 22437</strain>
    </source>
</reference>
<dbReference type="Pfam" id="PF18693">
    <property type="entry name" value="TRAM_2"/>
    <property type="match status" value="1"/>
</dbReference>
<dbReference type="PROSITE" id="PS51918">
    <property type="entry name" value="RADICAL_SAM"/>
    <property type="match status" value="1"/>
</dbReference>
<dbReference type="RefSeq" id="WP_377186191.1">
    <property type="nucleotide sequence ID" value="NZ_JBHUPD010000002.1"/>
</dbReference>
<comment type="caution">
    <text evidence="12">The sequence shown here is derived from an EMBL/GenBank/DDBJ whole genome shotgun (WGS) entry which is preliminary data.</text>
</comment>
<keyword evidence="3 8" id="KW-0808">Transferase</keyword>
<dbReference type="InterPro" id="IPR058240">
    <property type="entry name" value="rSAM_sf"/>
</dbReference>
<dbReference type="InterPro" id="IPR005839">
    <property type="entry name" value="Methylthiotransferase"/>
</dbReference>
<dbReference type="NCBIfam" id="TIGR00089">
    <property type="entry name" value="MiaB/RimO family radical SAM methylthiotransferase"/>
    <property type="match status" value="1"/>
</dbReference>
<dbReference type="InterPro" id="IPR006638">
    <property type="entry name" value="Elp3/MiaA/NifB-like_rSAM"/>
</dbReference>
<dbReference type="SFLD" id="SFLDG01082">
    <property type="entry name" value="B12-binding_domain_containing"/>
    <property type="match status" value="1"/>
</dbReference>
<keyword evidence="12" id="KW-0689">Ribosomal protein</keyword>
<dbReference type="NCBIfam" id="TIGR01125">
    <property type="entry name" value="30S ribosomal protein S12 methylthiotransferase RimO"/>
    <property type="match status" value="1"/>
</dbReference>
<dbReference type="InterPro" id="IPR002792">
    <property type="entry name" value="TRAM_dom"/>
</dbReference>
<feature type="binding site" evidence="8">
    <location>
        <position position="96"/>
    </location>
    <ligand>
        <name>[4Fe-4S] cluster</name>
        <dbReference type="ChEBI" id="CHEBI:49883"/>
        <label>1</label>
    </ligand>
</feature>
<evidence type="ECO:0000256" key="2">
    <source>
        <dbReference type="ARBA" id="ARBA00022490"/>
    </source>
</evidence>
<dbReference type="InterPro" id="IPR023404">
    <property type="entry name" value="rSAM_horseshoe"/>
</dbReference>
<dbReference type="CDD" id="cd01335">
    <property type="entry name" value="Radical_SAM"/>
    <property type="match status" value="1"/>
</dbReference>
<dbReference type="SMART" id="SM00729">
    <property type="entry name" value="Elp3"/>
    <property type="match status" value="1"/>
</dbReference>
<evidence type="ECO:0000256" key="5">
    <source>
        <dbReference type="ARBA" id="ARBA00022723"/>
    </source>
</evidence>
<dbReference type="PANTHER" id="PTHR43837:SF1">
    <property type="entry name" value="RIBOSOMAL PROTEIN US12 METHYLTHIOTRANSFERASE RIMO"/>
    <property type="match status" value="1"/>
</dbReference>
<comment type="cofactor">
    <cofactor evidence="8">
        <name>[4Fe-4S] cluster</name>
        <dbReference type="ChEBI" id="CHEBI:49883"/>
    </cofactor>
    <text evidence="8">Binds 2 [4Fe-4S] clusters. One cluster is coordinated with 3 cysteines and an exchangeable S-adenosyl-L-methionine.</text>
</comment>
<dbReference type="PROSITE" id="PS50926">
    <property type="entry name" value="TRAM"/>
    <property type="match status" value="1"/>
</dbReference>
<dbReference type="PROSITE" id="PS51449">
    <property type="entry name" value="MTTASE_N"/>
    <property type="match status" value="1"/>
</dbReference>
<feature type="domain" description="Radical SAM core" evidence="11">
    <location>
        <begin position="143"/>
        <end position="373"/>
    </location>
</feature>
<evidence type="ECO:0000259" key="9">
    <source>
        <dbReference type="PROSITE" id="PS50926"/>
    </source>
</evidence>
<evidence type="ECO:0000256" key="4">
    <source>
        <dbReference type="ARBA" id="ARBA00022691"/>
    </source>
</evidence>
<keyword evidence="6 8" id="KW-0408">Iron</keyword>
<dbReference type="HAMAP" id="MF_01865">
    <property type="entry name" value="MTTase_RimO"/>
    <property type="match status" value="1"/>
</dbReference>
<keyword evidence="5 8" id="KW-0479">Metal-binding</keyword>
<keyword evidence="2 8" id="KW-0963">Cytoplasm</keyword>
<dbReference type="Proteomes" id="UP001597557">
    <property type="component" value="Unassembled WGS sequence"/>
</dbReference>
<gene>
    <name evidence="8 12" type="primary">rimO</name>
    <name evidence="12" type="ORF">ACFS5N_13230</name>
</gene>
<feature type="binding site" evidence="8">
    <location>
        <position position="157"/>
    </location>
    <ligand>
        <name>[4Fe-4S] cluster</name>
        <dbReference type="ChEBI" id="CHEBI:49883"/>
        <label>2</label>
        <note>4Fe-4S-S-AdoMet</note>
    </ligand>
</feature>
<feature type="domain" description="TRAM" evidence="9">
    <location>
        <begin position="376"/>
        <end position="443"/>
    </location>
</feature>
<feature type="binding site" evidence="8">
    <location>
        <position position="62"/>
    </location>
    <ligand>
        <name>[4Fe-4S] cluster</name>
        <dbReference type="ChEBI" id="CHEBI:49883"/>
        <label>1</label>
    </ligand>
</feature>
<proteinExistence type="inferred from homology"/>
<organism evidence="12 13">
    <name type="scientific">Mucilaginibacter ximonensis</name>
    <dbReference type="NCBI Taxonomy" id="538021"/>
    <lineage>
        <taxon>Bacteria</taxon>
        <taxon>Pseudomonadati</taxon>
        <taxon>Bacteroidota</taxon>
        <taxon>Sphingobacteriia</taxon>
        <taxon>Sphingobacteriales</taxon>
        <taxon>Sphingobacteriaceae</taxon>
        <taxon>Mucilaginibacter</taxon>
    </lineage>
</organism>
<feature type="binding site" evidence="8">
    <location>
        <position position="164"/>
    </location>
    <ligand>
        <name>[4Fe-4S] cluster</name>
        <dbReference type="ChEBI" id="CHEBI:49883"/>
        <label>2</label>
        <note>4Fe-4S-S-AdoMet</note>
    </ligand>
</feature>
<dbReference type="InterPro" id="IPR013848">
    <property type="entry name" value="Methylthiotransferase_N"/>
</dbReference>
<feature type="binding site" evidence="8">
    <location>
        <position position="23"/>
    </location>
    <ligand>
        <name>[4Fe-4S] cluster</name>
        <dbReference type="ChEBI" id="CHEBI:49883"/>
        <label>1</label>
    </ligand>
</feature>
<dbReference type="SFLD" id="SFLDS00029">
    <property type="entry name" value="Radical_SAM"/>
    <property type="match status" value="1"/>
</dbReference>
<feature type="domain" description="MTTase N-terminal" evidence="10">
    <location>
        <begin position="14"/>
        <end position="133"/>
    </location>
</feature>
<dbReference type="Gene3D" id="3.80.30.20">
    <property type="entry name" value="tm_1862 like domain"/>
    <property type="match status" value="1"/>
</dbReference>
<sequence length="443" mass="50461">MKTKNNQPIQISKPRVNVVTLGCSKNTYDSEILMGQLKGNAFDVVHEANKVGKDDIIVINTCGFIDNAKQESIDTILEYSQLKDQGKVGKVIVTGCLSERYKPELETEIPNIDAYFGTNDLQNLLTSIGANYKHELIGERLLTTPSHFAYFKIAEGCNRPCSFCAIPLMRGKHLTTPIEDLVKSAEKLAKNGTKELILIAQDLTYYGLDLYGKRSLDELLRRLSDVNGIEWIRLQYAYPSGFPMEILDVMNERSNICKYMDMPLQHITDNMLKSMRRGITKQKTIDVVNEIRDRVPGIAMRTTLITGYPGETERDFEEMMQWVEDTRFDRLGCFTYSHEENTHAHSLIDDVPEEVKQERADSIMELQQEISFQKNQEKIGETFKVLIDKKDGQYFVGRTEFDSPEVDNEVLLDAATDYATIGSFVNVKVDSAEDFDLYGHIVR</sequence>
<feature type="binding site" evidence="8">
    <location>
        <position position="161"/>
    </location>
    <ligand>
        <name>[4Fe-4S] cluster</name>
        <dbReference type="ChEBI" id="CHEBI:49883"/>
        <label>2</label>
        <note>4Fe-4S-S-AdoMet</note>
    </ligand>
</feature>
<evidence type="ECO:0000259" key="10">
    <source>
        <dbReference type="PROSITE" id="PS51449"/>
    </source>
</evidence>
<dbReference type="InterPro" id="IPR007197">
    <property type="entry name" value="rSAM"/>
</dbReference>
<dbReference type="EMBL" id="JBHUPD010000002">
    <property type="protein sequence ID" value="MFD2873441.1"/>
    <property type="molecule type" value="Genomic_DNA"/>
</dbReference>
<dbReference type="EC" id="2.8.4.4" evidence="8"/>
<keyword evidence="4 8" id="KW-0949">S-adenosyl-L-methionine</keyword>
<evidence type="ECO:0000256" key="8">
    <source>
        <dbReference type="HAMAP-Rule" id="MF_01865"/>
    </source>
</evidence>
<dbReference type="InterPro" id="IPR038135">
    <property type="entry name" value="Methylthiotransferase_N_sf"/>
</dbReference>
<comment type="similarity">
    <text evidence="8">Belongs to the methylthiotransferase family. RimO subfamily.</text>
</comment>
<keyword evidence="1 8" id="KW-0004">4Fe-4S</keyword>
<evidence type="ECO:0000256" key="1">
    <source>
        <dbReference type="ARBA" id="ARBA00022485"/>
    </source>
</evidence>
<evidence type="ECO:0000313" key="13">
    <source>
        <dbReference type="Proteomes" id="UP001597557"/>
    </source>
</evidence>
<comment type="catalytic activity">
    <reaction evidence="8">
        <text>L-aspartate(89)-[ribosomal protein uS12]-hydrogen + (sulfur carrier)-SH + AH2 + 2 S-adenosyl-L-methionine = 3-methylsulfanyl-L-aspartate(89)-[ribosomal protein uS12]-hydrogen + (sulfur carrier)-H + 5'-deoxyadenosine + L-methionine + A + S-adenosyl-L-homocysteine + 2 H(+)</text>
        <dbReference type="Rhea" id="RHEA:37087"/>
        <dbReference type="Rhea" id="RHEA-COMP:10460"/>
        <dbReference type="Rhea" id="RHEA-COMP:10461"/>
        <dbReference type="Rhea" id="RHEA-COMP:14737"/>
        <dbReference type="Rhea" id="RHEA-COMP:14739"/>
        <dbReference type="ChEBI" id="CHEBI:13193"/>
        <dbReference type="ChEBI" id="CHEBI:15378"/>
        <dbReference type="ChEBI" id="CHEBI:17319"/>
        <dbReference type="ChEBI" id="CHEBI:17499"/>
        <dbReference type="ChEBI" id="CHEBI:29917"/>
        <dbReference type="ChEBI" id="CHEBI:29961"/>
        <dbReference type="ChEBI" id="CHEBI:57844"/>
        <dbReference type="ChEBI" id="CHEBI:57856"/>
        <dbReference type="ChEBI" id="CHEBI:59789"/>
        <dbReference type="ChEBI" id="CHEBI:64428"/>
        <dbReference type="ChEBI" id="CHEBI:73599"/>
        <dbReference type="EC" id="2.8.4.4"/>
    </reaction>
</comment>
<evidence type="ECO:0000256" key="3">
    <source>
        <dbReference type="ARBA" id="ARBA00022679"/>
    </source>
</evidence>
<evidence type="ECO:0000256" key="6">
    <source>
        <dbReference type="ARBA" id="ARBA00023004"/>
    </source>
</evidence>
<comment type="subcellular location">
    <subcellularLocation>
        <location evidence="8">Cytoplasm</location>
    </subcellularLocation>
</comment>
<dbReference type="SUPFAM" id="SSF102114">
    <property type="entry name" value="Radical SAM enzymes"/>
    <property type="match status" value="1"/>
</dbReference>
<dbReference type="SFLD" id="SFLDF00274">
    <property type="entry name" value="ribosomal_protein_S12_methylth"/>
    <property type="match status" value="1"/>
</dbReference>
<evidence type="ECO:0000259" key="11">
    <source>
        <dbReference type="PROSITE" id="PS51918"/>
    </source>
</evidence>
<evidence type="ECO:0000256" key="7">
    <source>
        <dbReference type="ARBA" id="ARBA00023014"/>
    </source>
</evidence>
<accession>A0ABW5YDU7</accession>
<dbReference type="GO" id="GO:0005840">
    <property type="term" value="C:ribosome"/>
    <property type="evidence" value="ECO:0007669"/>
    <property type="project" value="UniProtKB-KW"/>
</dbReference>
<name>A0ABW5YDU7_9SPHI</name>
<dbReference type="Gene3D" id="2.40.50.140">
    <property type="entry name" value="Nucleic acid-binding proteins"/>
    <property type="match status" value="1"/>
</dbReference>
<dbReference type="PANTHER" id="PTHR43837">
    <property type="entry name" value="RIBOSOMAL PROTEIN S12 METHYLTHIOTRANSFERASE RIMO"/>
    <property type="match status" value="1"/>
</dbReference>
<dbReference type="Pfam" id="PF00919">
    <property type="entry name" value="UPF0004"/>
    <property type="match status" value="1"/>
</dbReference>
<evidence type="ECO:0000313" key="12">
    <source>
        <dbReference type="EMBL" id="MFD2873441.1"/>
    </source>
</evidence>
<keyword evidence="12" id="KW-0687">Ribonucleoprotein</keyword>
<comment type="function">
    <text evidence="8">Catalyzes the methylthiolation of an aspartic acid residue of ribosomal protein uS12.</text>
</comment>
<dbReference type="SFLD" id="SFLDG01061">
    <property type="entry name" value="methylthiotransferase"/>
    <property type="match status" value="1"/>
</dbReference>
<keyword evidence="13" id="KW-1185">Reference proteome</keyword>